<name>A0ABQ9GBQ7_9NEOP</name>
<protein>
    <submittedName>
        <fullName evidence="1">Uncharacterized protein</fullName>
    </submittedName>
</protein>
<evidence type="ECO:0000313" key="2">
    <source>
        <dbReference type="Proteomes" id="UP001159363"/>
    </source>
</evidence>
<evidence type="ECO:0000313" key="1">
    <source>
        <dbReference type="EMBL" id="KAJ8868514.1"/>
    </source>
</evidence>
<accession>A0ABQ9GBQ7</accession>
<gene>
    <name evidence="1" type="ORF">PR048_030042</name>
</gene>
<proteinExistence type="predicted"/>
<comment type="caution">
    <text evidence="1">The sequence shown here is derived from an EMBL/GenBank/DDBJ whole genome shotgun (WGS) entry which is preliminary data.</text>
</comment>
<dbReference type="EMBL" id="JARBHB010000014">
    <property type="protein sequence ID" value="KAJ8868514.1"/>
    <property type="molecule type" value="Genomic_DNA"/>
</dbReference>
<organism evidence="1 2">
    <name type="scientific">Dryococelus australis</name>
    <dbReference type="NCBI Taxonomy" id="614101"/>
    <lineage>
        <taxon>Eukaryota</taxon>
        <taxon>Metazoa</taxon>
        <taxon>Ecdysozoa</taxon>
        <taxon>Arthropoda</taxon>
        <taxon>Hexapoda</taxon>
        <taxon>Insecta</taxon>
        <taxon>Pterygota</taxon>
        <taxon>Neoptera</taxon>
        <taxon>Polyneoptera</taxon>
        <taxon>Phasmatodea</taxon>
        <taxon>Verophasmatodea</taxon>
        <taxon>Anareolatae</taxon>
        <taxon>Phasmatidae</taxon>
        <taxon>Eurycanthinae</taxon>
        <taxon>Dryococelus</taxon>
    </lineage>
</organism>
<keyword evidence="2" id="KW-1185">Reference proteome</keyword>
<sequence>MHFRYDSEMPGCIIASQFINGLATHTFRVNRPGRKIPVLPKTMAYPQGNVPIKAAKITDIQKLLRYISQEFQDFYTDILVRPTAEYHGPDVDSE</sequence>
<reference evidence="1 2" key="1">
    <citation type="submission" date="2023-02" db="EMBL/GenBank/DDBJ databases">
        <title>LHISI_Scaffold_Assembly.</title>
        <authorList>
            <person name="Stuart O.P."/>
            <person name="Cleave R."/>
            <person name="Magrath M.J.L."/>
            <person name="Mikheyev A.S."/>
        </authorList>
    </citation>
    <scope>NUCLEOTIDE SEQUENCE [LARGE SCALE GENOMIC DNA]</scope>
    <source>
        <strain evidence="1">Daus_M_001</strain>
        <tissue evidence="1">Leg muscle</tissue>
    </source>
</reference>
<dbReference type="Proteomes" id="UP001159363">
    <property type="component" value="Chromosome 13"/>
</dbReference>